<dbReference type="SUPFAM" id="SSF88659">
    <property type="entry name" value="Sigma3 and sigma4 domains of RNA polymerase sigma factors"/>
    <property type="match status" value="1"/>
</dbReference>
<sequence>MRKLKEILRLKFEAKLPHRKIAQSLSISASTVSYYVNRAGQLGITWPIPSDLNDRDFHPNHSC</sequence>
<dbReference type="EMBL" id="JBHLXE010000114">
    <property type="protein sequence ID" value="MFC0181013.1"/>
    <property type="molecule type" value="Genomic_DNA"/>
</dbReference>
<dbReference type="InterPro" id="IPR013324">
    <property type="entry name" value="RNA_pol_sigma_r3/r4-like"/>
</dbReference>
<feature type="domain" description="HTH IS408-type" evidence="1">
    <location>
        <begin position="4"/>
        <end position="63"/>
    </location>
</feature>
<dbReference type="InterPro" id="IPR017895">
    <property type="entry name" value="HTH_IS408/IS1162_type"/>
</dbReference>
<accession>A0ABV6CDF0</accession>
<dbReference type="PROSITE" id="PS50532">
    <property type="entry name" value="HTH_IS408"/>
    <property type="match status" value="1"/>
</dbReference>
<organism evidence="2 3">
    <name type="scientific">Thorsellia kenyensis</name>
    <dbReference type="NCBI Taxonomy" id="1549888"/>
    <lineage>
        <taxon>Bacteria</taxon>
        <taxon>Pseudomonadati</taxon>
        <taxon>Pseudomonadota</taxon>
        <taxon>Gammaproteobacteria</taxon>
        <taxon>Enterobacterales</taxon>
        <taxon>Thorselliaceae</taxon>
        <taxon>Thorsellia</taxon>
    </lineage>
</organism>
<protein>
    <recommendedName>
        <fullName evidence="1">HTH IS408-type domain-containing protein</fullName>
    </recommendedName>
</protein>
<comment type="caution">
    <text evidence="2">The sequence shown here is derived from an EMBL/GenBank/DDBJ whole genome shotgun (WGS) entry which is preliminary data.</text>
</comment>
<gene>
    <name evidence="2" type="ORF">ACFFIT_13125</name>
</gene>
<evidence type="ECO:0000259" key="1">
    <source>
        <dbReference type="PROSITE" id="PS50532"/>
    </source>
</evidence>
<name>A0ABV6CDF0_9GAMM</name>
<keyword evidence="3" id="KW-1185">Reference proteome</keyword>
<dbReference type="RefSeq" id="WP_385878370.1">
    <property type="nucleotide sequence ID" value="NZ_JBHLXE010000114.1"/>
</dbReference>
<proteinExistence type="predicted"/>
<evidence type="ECO:0000313" key="3">
    <source>
        <dbReference type="Proteomes" id="UP001589758"/>
    </source>
</evidence>
<evidence type="ECO:0000313" key="2">
    <source>
        <dbReference type="EMBL" id="MFC0181013.1"/>
    </source>
</evidence>
<reference evidence="2 3" key="1">
    <citation type="submission" date="2024-09" db="EMBL/GenBank/DDBJ databases">
        <authorList>
            <person name="Sun Q."/>
            <person name="Mori K."/>
        </authorList>
    </citation>
    <scope>NUCLEOTIDE SEQUENCE [LARGE SCALE GENOMIC DNA]</scope>
    <source>
        <strain evidence="2 3">CCM 8545</strain>
    </source>
</reference>
<dbReference type="Proteomes" id="UP001589758">
    <property type="component" value="Unassembled WGS sequence"/>
</dbReference>
<dbReference type="Gene3D" id="1.10.10.60">
    <property type="entry name" value="Homeodomain-like"/>
    <property type="match status" value="1"/>
</dbReference>